<feature type="compositionally biased region" description="Polar residues" evidence="2">
    <location>
        <begin position="570"/>
        <end position="581"/>
    </location>
</feature>
<accession>A0A2J6PQK6</accession>
<dbReference type="PANTHER" id="PTHR13315:SF1">
    <property type="entry name" value="PROTEIN TED1"/>
    <property type="match status" value="1"/>
</dbReference>
<feature type="region of interest" description="Disordered" evidence="2">
    <location>
        <begin position="280"/>
        <end position="300"/>
    </location>
</feature>
<evidence type="ECO:0008006" key="6">
    <source>
        <dbReference type="Google" id="ProtNLM"/>
    </source>
</evidence>
<evidence type="ECO:0000313" key="4">
    <source>
        <dbReference type="EMBL" id="PMD16312.1"/>
    </source>
</evidence>
<evidence type="ECO:0000256" key="2">
    <source>
        <dbReference type="SAM" id="MobiDB-lite"/>
    </source>
</evidence>
<dbReference type="AlphaFoldDB" id="A0A2J6PQK6"/>
<dbReference type="SUPFAM" id="SSF56300">
    <property type="entry name" value="Metallo-dependent phosphatases"/>
    <property type="match status" value="1"/>
</dbReference>
<gene>
    <name evidence="4" type="ORF">NA56DRAFT_673335</name>
</gene>
<dbReference type="PANTHER" id="PTHR13315">
    <property type="entry name" value="METALLO PHOSPHOESTERASE RELATED"/>
    <property type="match status" value="1"/>
</dbReference>
<proteinExistence type="predicted"/>
<name>A0A2J6PQK6_9HELO</name>
<evidence type="ECO:0000256" key="1">
    <source>
        <dbReference type="ARBA" id="ARBA00023136"/>
    </source>
</evidence>
<dbReference type="OrthoDB" id="9984693at2759"/>
<reference evidence="4 5" key="1">
    <citation type="submission" date="2016-05" db="EMBL/GenBank/DDBJ databases">
        <title>A degradative enzymes factory behind the ericoid mycorrhizal symbiosis.</title>
        <authorList>
            <consortium name="DOE Joint Genome Institute"/>
            <person name="Martino E."/>
            <person name="Morin E."/>
            <person name="Grelet G."/>
            <person name="Kuo A."/>
            <person name="Kohler A."/>
            <person name="Daghino S."/>
            <person name="Barry K."/>
            <person name="Choi C."/>
            <person name="Cichocki N."/>
            <person name="Clum A."/>
            <person name="Copeland A."/>
            <person name="Hainaut M."/>
            <person name="Haridas S."/>
            <person name="Labutti K."/>
            <person name="Lindquist E."/>
            <person name="Lipzen A."/>
            <person name="Khouja H.-R."/>
            <person name="Murat C."/>
            <person name="Ohm R."/>
            <person name="Olson A."/>
            <person name="Spatafora J."/>
            <person name="Veneault-Fourrey C."/>
            <person name="Henrissat B."/>
            <person name="Grigoriev I."/>
            <person name="Martin F."/>
            <person name="Perotto S."/>
        </authorList>
    </citation>
    <scope>NUCLEOTIDE SEQUENCE [LARGE SCALE GENOMIC DNA]</scope>
    <source>
        <strain evidence="4 5">UAMH 7357</strain>
    </source>
</reference>
<dbReference type="InterPro" id="IPR029052">
    <property type="entry name" value="Metallo-depent_PP-like"/>
</dbReference>
<feature type="region of interest" description="Disordered" evidence="2">
    <location>
        <begin position="549"/>
        <end position="581"/>
    </location>
</feature>
<evidence type="ECO:0000313" key="5">
    <source>
        <dbReference type="Proteomes" id="UP000235672"/>
    </source>
</evidence>
<organism evidence="4 5">
    <name type="scientific">Hyaloscypha hepaticicola</name>
    <dbReference type="NCBI Taxonomy" id="2082293"/>
    <lineage>
        <taxon>Eukaryota</taxon>
        <taxon>Fungi</taxon>
        <taxon>Dikarya</taxon>
        <taxon>Ascomycota</taxon>
        <taxon>Pezizomycotina</taxon>
        <taxon>Leotiomycetes</taxon>
        <taxon>Helotiales</taxon>
        <taxon>Hyaloscyphaceae</taxon>
        <taxon>Hyaloscypha</taxon>
    </lineage>
</organism>
<dbReference type="GO" id="GO:0005783">
    <property type="term" value="C:endoplasmic reticulum"/>
    <property type="evidence" value="ECO:0007669"/>
    <property type="project" value="TreeGrafter"/>
</dbReference>
<dbReference type="Gene3D" id="3.60.21.10">
    <property type="match status" value="1"/>
</dbReference>
<keyword evidence="1 3" id="KW-0472">Membrane</keyword>
<dbReference type="Proteomes" id="UP000235672">
    <property type="component" value="Unassembled WGS sequence"/>
</dbReference>
<dbReference type="GO" id="GO:0016020">
    <property type="term" value="C:membrane"/>
    <property type="evidence" value="ECO:0007669"/>
    <property type="project" value="GOC"/>
</dbReference>
<feature type="transmembrane region" description="Helical" evidence="3">
    <location>
        <begin position="516"/>
        <end position="540"/>
    </location>
</feature>
<feature type="compositionally biased region" description="Acidic residues" evidence="2">
    <location>
        <begin position="289"/>
        <end position="300"/>
    </location>
</feature>
<keyword evidence="3" id="KW-0812">Transmembrane</keyword>
<keyword evidence="5" id="KW-1185">Reference proteome</keyword>
<dbReference type="EMBL" id="KZ613506">
    <property type="protein sequence ID" value="PMD16312.1"/>
    <property type="molecule type" value="Genomic_DNA"/>
</dbReference>
<keyword evidence="3" id="KW-1133">Transmembrane helix</keyword>
<dbReference type="InterPro" id="IPR033308">
    <property type="entry name" value="PGAP5/Cdc1/Ted1"/>
</dbReference>
<sequence length="581" mass="65372">MFFVSVLRNALCILVPLSFLLSSYLYLYPAFHLCAFPAPEETPKSAFLNTLRQHTFSSHNASKIAPFRLLTLGDPQLEGESSIPDAEAATFPHFSKFWQDAFLLNGTKHNPLQRLRHSLHDLIDFYLDDIPKALEVYRKRLDHIGNDYYLGHIYRTLHWWTDPSHVTVLGDLVGSQWIDDAEFEQRGWRYWNRVFRGGVRVSEEVASQPAEDFQNAIILGDDVAMWKKRIINVAGNHDIGYAGDLSPERMARFTRVFGKANYELRFQLPLNSTAVANSSQEIAEGKSDSEEDVEVADGESEDIEYKPVPELRIIVLNDMNLDTPASSKELQDETYEFLNKVITTSHDVTRPAHFTLVLTHIPMYKQAGICVDGPFFDFFDGDFDNGVREQNHLSADASKGFLEGIYGMSGDAWQPGHGFGRHGLVLNGHDHEGCDVYHYINQSEPPERYWKAARWADAEAGGYDEEVGVVGLREVTVRSMMGDFGGNAGLLSLWFDEETWDWRFEFVNCKLGPQHIWWVVHILDLITVGVGIAYAGFLLAPKINGNPDSPGAGKKSLQRKKAKGTIHGESPSSIGSTVLNS</sequence>
<evidence type="ECO:0000256" key="3">
    <source>
        <dbReference type="SAM" id="Phobius"/>
    </source>
</evidence>
<protein>
    <recommendedName>
        <fullName evidence="6">Calcineurin-like phosphoesterase domain-containing protein</fullName>
    </recommendedName>
</protein>
<dbReference type="GO" id="GO:0006506">
    <property type="term" value="P:GPI anchor biosynthetic process"/>
    <property type="evidence" value="ECO:0007669"/>
    <property type="project" value="InterPro"/>
</dbReference>
<dbReference type="STRING" id="1745343.A0A2J6PQK6"/>